<evidence type="ECO:0000313" key="10">
    <source>
        <dbReference type="Proteomes" id="UP001519460"/>
    </source>
</evidence>
<dbReference type="InterPro" id="IPR002060">
    <property type="entry name" value="Squ/phyt_synthse"/>
</dbReference>
<keyword evidence="10" id="KW-1185">Reference proteome</keyword>
<dbReference type="FunFam" id="1.10.600.10:FF:000013">
    <property type="entry name" value="NADH dehydrogenase (ubiquinone) complex I, assembly factor 6"/>
    <property type="match status" value="1"/>
</dbReference>
<evidence type="ECO:0000313" key="9">
    <source>
        <dbReference type="EMBL" id="KAK7492253.1"/>
    </source>
</evidence>
<dbReference type="InterPro" id="IPR008949">
    <property type="entry name" value="Isoprenoid_synthase_dom_sf"/>
</dbReference>
<keyword evidence="5" id="KW-0472">Membrane</keyword>
<evidence type="ECO:0000256" key="6">
    <source>
        <dbReference type="ARBA" id="ARBA00038273"/>
    </source>
</evidence>
<reference evidence="9 10" key="1">
    <citation type="journal article" date="2023" name="Sci. Data">
        <title>Genome assembly of the Korean intertidal mud-creeper Batillaria attramentaria.</title>
        <authorList>
            <person name="Patra A.K."/>
            <person name="Ho P.T."/>
            <person name="Jun S."/>
            <person name="Lee S.J."/>
            <person name="Kim Y."/>
            <person name="Won Y.J."/>
        </authorList>
    </citation>
    <scope>NUCLEOTIDE SEQUENCE [LARGE SCALE GENOMIC DNA]</scope>
    <source>
        <strain evidence="9">Wonlab-2016</strain>
    </source>
</reference>
<sequence>MNSKPIPISSKYPHNSLVSIPKWPTPFAKRPKATTITLNINMRLLVGCRQVPVVLLRSCWGASAGTIVHRDSRCREFSSQQLDNPSYCTDLVKKYDHENYLCCLLLPKDLQRAAFAIRAFNVELAQVRDVVSEKKIGAMRLQFWKDTVERLLEAARYFRLSKRLFKRLVEARAEQLERDGFQSIQEVELYAENTASTLHYLMLECLGVKNVHADHAASHIGKAQGVTTLLRAIPYHAQSRRVYLPLEIIVKHKVSQEDIMRGKAEKNIRDAVFEVATIAHRHLETARSFQKDVPKKAFVAFLNTYPTDHYLKRLQAANFNVFDPKLQIRNSTLPLYLWLQKRRKKY</sequence>
<dbReference type="SUPFAM" id="SSF48576">
    <property type="entry name" value="Terpenoid synthases"/>
    <property type="match status" value="1"/>
</dbReference>
<dbReference type="Pfam" id="PF00494">
    <property type="entry name" value="SQS_PSY"/>
    <property type="match status" value="1"/>
</dbReference>
<dbReference type="EMBL" id="JACVVK020000105">
    <property type="protein sequence ID" value="KAK7492253.1"/>
    <property type="molecule type" value="Genomic_DNA"/>
</dbReference>
<gene>
    <name evidence="9" type="ORF">BaRGS_00016550</name>
</gene>
<accession>A0ABD0KYK5</accession>
<evidence type="ECO:0000256" key="3">
    <source>
        <dbReference type="ARBA" id="ARBA00022946"/>
    </source>
</evidence>
<dbReference type="Proteomes" id="UP001519460">
    <property type="component" value="Unassembled WGS sequence"/>
</dbReference>
<evidence type="ECO:0000256" key="4">
    <source>
        <dbReference type="ARBA" id="ARBA00023128"/>
    </source>
</evidence>
<dbReference type="Gene3D" id="1.10.600.10">
    <property type="entry name" value="Farnesyl Diphosphate Synthase"/>
    <property type="match status" value="1"/>
</dbReference>
<comment type="function">
    <text evidence="7">Involved in the assembly of mitochondrial NADH:ubiquinone oxidoreductase complex (complex I) at early stages. May play a role in the biogenesis of complex I subunit MT-ND1.</text>
</comment>
<dbReference type="GO" id="GO:0005743">
    <property type="term" value="C:mitochondrial inner membrane"/>
    <property type="evidence" value="ECO:0007669"/>
    <property type="project" value="UniProtKB-SubCell"/>
</dbReference>
<comment type="caution">
    <text evidence="9">The sequence shown here is derived from an EMBL/GenBank/DDBJ whole genome shotgun (WGS) entry which is preliminary data.</text>
</comment>
<comment type="similarity">
    <text evidence="6">Belongs to the NDUFAF6 family.</text>
</comment>
<comment type="subcellular location">
    <subcellularLocation>
        <location evidence="1">Mitochondrion inner membrane</location>
    </subcellularLocation>
</comment>
<evidence type="ECO:0000256" key="2">
    <source>
        <dbReference type="ARBA" id="ARBA00022792"/>
    </source>
</evidence>
<dbReference type="PANTHER" id="PTHR21181">
    <property type="match status" value="1"/>
</dbReference>
<dbReference type="AlphaFoldDB" id="A0ABD0KYK5"/>
<name>A0ABD0KYK5_9CAEN</name>
<evidence type="ECO:0000256" key="1">
    <source>
        <dbReference type="ARBA" id="ARBA00004273"/>
    </source>
</evidence>
<evidence type="ECO:0000256" key="7">
    <source>
        <dbReference type="ARBA" id="ARBA00056665"/>
    </source>
</evidence>
<keyword evidence="4" id="KW-0496">Mitochondrion</keyword>
<protein>
    <recommendedName>
        <fullName evidence="8">NADH dehydrogenase (ubiquinone) complex I, assembly factor 6</fullName>
    </recommendedName>
</protein>
<organism evidence="9 10">
    <name type="scientific">Batillaria attramentaria</name>
    <dbReference type="NCBI Taxonomy" id="370345"/>
    <lineage>
        <taxon>Eukaryota</taxon>
        <taxon>Metazoa</taxon>
        <taxon>Spiralia</taxon>
        <taxon>Lophotrochozoa</taxon>
        <taxon>Mollusca</taxon>
        <taxon>Gastropoda</taxon>
        <taxon>Caenogastropoda</taxon>
        <taxon>Sorbeoconcha</taxon>
        <taxon>Cerithioidea</taxon>
        <taxon>Batillariidae</taxon>
        <taxon>Batillaria</taxon>
    </lineage>
</organism>
<evidence type="ECO:0000256" key="5">
    <source>
        <dbReference type="ARBA" id="ARBA00023136"/>
    </source>
</evidence>
<proteinExistence type="inferred from homology"/>
<evidence type="ECO:0000256" key="8">
    <source>
        <dbReference type="ARBA" id="ARBA00069034"/>
    </source>
</evidence>
<dbReference type="PANTHER" id="PTHR21181:SF13">
    <property type="entry name" value="NADH DEHYDROGENASE (UBIQUINONE) COMPLEX I, ASSEMBLY FACTOR 6"/>
    <property type="match status" value="1"/>
</dbReference>
<keyword evidence="3" id="KW-0809">Transit peptide</keyword>
<keyword evidence="2" id="KW-0999">Mitochondrion inner membrane</keyword>